<comment type="subcellular location">
    <subcellularLocation>
        <location evidence="1">Membrane</location>
        <topology evidence="1">Multi-pass membrane protein</topology>
    </subcellularLocation>
</comment>
<feature type="transmembrane region" description="Helical" evidence="11">
    <location>
        <begin position="75"/>
        <end position="92"/>
    </location>
</feature>
<evidence type="ECO:0000256" key="8">
    <source>
        <dbReference type="ARBA" id="ARBA00023065"/>
    </source>
</evidence>
<feature type="transmembrane region" description="Helical" evidence="11">
    <location>
        <begin position="16"/>
        <end position="34"/>
    </location>
</feature>
<reference evidence="12" key="1">
    <citation type="journal article" date="2011" name="Genome Res.">
        <title>Deep small RNA sequencing from the nematode Ascaris reveals conservation, functional diversification, and novel developmental profiles.</title>
        <authorList>
            <person name="Wang J."/>
            <person name="Czech B."/>
            <person name="Crunk A."/>
            <person name="Wallace A."/>
            <person name="Mitreva M."/>
            <person name="Hannon G.J."/>
            <person name="Davis R.E."/>
        </authorList>
    </citation>
    <scope>NUCLEOTIDE SEQUENCE</scope>
</reference>
<evidence type="ECO:0000256" key="11">
    <source>
        <dbReference type="SAM" id="Phobius"/>
    </source>
</evidence>
<keyword evidence="8" id="KW-0406">Ion transport</keyword>
<keyword evidence="4" id="KW-0138">CF(0)</keyword>
<evidence type="ECO:0000256" key="1">
    <source>
        <dbReference type="ARBA" id="ARBA00004141"/>
    </source>
</evidence>
<feature type="transmembrane region" description="Helical" evidence="11">
    <location>
        <begin position="131"/>
        <end position="149"/>
    </location>
</feature>
<keyword evidence="3" id="KW-0813">Transport</keyword>
<feature type="transmembrane region" description="Helical" evidence="11">
    <location>
        <begin position="202"/>
        <end position="221"/>
    </location>
</feature>
<keyword evidence="12" id="KW-0496">Mitochondrion</keyword>
<comment type="similarity">
    <text evidence="2">Belongs to the ATPase A chain family.</text>
</comment>
<organism evidence="12">
    <name type="scientific">Ascaris suum</name>
    <name type="common">Pig roundworm</name>
    <name type="synonym">Ascaris lumbricoides</name>
    <dbReference type="NCBI Taxonomy" id="6253"/>
    <lineage>
        <taxon>Eukaryota</taxon>
        <taxon>Metazoa</taxon>
        <taxon>Ecdysozoa</taxon>
        <taxon>Nematoda</taxon>
        <taxon>Chromadorea</taxon>
        <taxon>Rhabditida</taxon>
        <taxon>Spirurina</taxon>
        <taxon>Ascaridomorpha</taxon>
        <taxon>Ascaridoidea</taxon>
        <taxon>Ascarididae</taxon>
        <taxon>Ascaris</taxon>
    </lineage>
</organism>
<sequence>MFVYVLQFLFYFKESMLGVLVNKFLSLLVVVFSYTDSLPLSSVISVFTFLVLLTCCFGGYFMYSFCPCGMIEFTFVYAMVAWLSTLLTFITSEKFSIYISKAGDSFLKTFSMLLVELVSEVSRPLALTVRLTVNVLVGHVISMMLYQLLELHLGIFYVWIVVLAIVMECFVFFCCYSMSSAFVLSVKDMEQLTNVFSSSKSVLEKSVCFCCFFFVFLWFFFVF</sequence>
<protein>
    <submittedName>
        <fullName evidence="12">ATP synthase subunit a protein</fullName>
    </submittedName>
</protein>
<dbReference type="PROSITE" id="PS00449">
    <property type="entry name" value="ATPASE_A"/>
    <property type="match status" value="1"/>
</dbReference>
<keyword evidence="7 11" id="KW-1133">Transmembrane helix</keyword>
<name>F1LFP7_ASCSU</name>
<evidence type="ECO:0000256" key="2">
    <source>
        <dbReference type="ARBA" id="ARBA00006810"/>
    </source>
</evidence>
<dbReference type="InterPro" id="IPR023011">
    <property type="entry name" value="ATP_synth_F0_asu_AS"/>
</dbReference>
<feature type="transmembrane region" description="Helical" evidence="11">
    <location>
        <begin position="40"/>
        <end position="63"/>
    </location>
</feature>
<dbReference type="Gene3D" id="1.20.120.220">
    <property type="entry name" value="ATP synthase, F0 complex, subunit A"/>
    <property type="match status" value="1"/>
</dbReference>
<dbReference type="Pfam" id="PF00119">
    <property type="entry name" value="ATP-synt_A"/>
    <property type="match status" value="1"/>
</dbReference>
<feature type="non-terminal residue" evidence="12">
    <location>
        <position position="223"/>
    </location>
</feature>
<evidence type="ECO:0000313" key="12">
    <source>
        <dbReference type="EMBL" id="ADY48951.1"/>
    </source>
</evidence>
<dbReference type="EMBL" id="JI211833">
    <property type="protein sequence ID" value="ADY48951.1"/>
    <property type="molecule type" value="mRNA"/>
</dbReference>
<proteinExistence type="evidence at transcript level"/>
<evidence type="ECO:0000256" key="7">
    <source>
        <dbReference type="ARBA" id="ARBA00022989"/>
    </source>
</evidence>
<evidence type="ECO:0000256" key="10">
    <source>
        <dbReference type="ARBA" id="ARBA00023310"/>
    </source>
</evidence>
<dbReference type="AlphaFoldDB" id="F1LFP7"/>
<accession>F1LFP7</accession>
<evidence type="ECO:0000256" key="9">
    <source>
        <dbReference type="ARBA" id="ARBA00023136"/>
    </source>
</evidence>
<geneLocation type="mitochondrion" evidence="12"/>
<dbReference type="GO" id="GO:0045259">
    <property type="term" value="C:proton-transporting ATP synthase complex"/>
    <property type="evidence" value="ECO:0007669"/>
    <property type="project" value="UniProtKB-KW"/>
</dbReference>
<keyword evidence="10" id="KW-0066">ATP synthesis</keyword>
<dbReference type="InterPro" id="IPR000568">
    <property type="entry name" value="ATP_synth_F0_asu"/>
</dbReference>
<feature type="transmembrane region" description="Helical" evidence="11">
    <location>
        <begin position="155"/>
        <end position="182"/>
    </location>
</feature>
<evidence type="ECO:0000256" key="6">
    <source>
        <dbReference type="ARBA" id="ARBA00022781"/>
    </source>
</evidence>
<evidence type="ECO:0000256" key="3">
    <source>
        <dbReference type="ARBA" id="ARBA00022448"/>
    </source>
</evidence>
<keyword evidence="9 11" id="KW-0472">Membrane</keyword>
<dbReference type="GO" id="GO:0015986">
    <property type="term" value="P:proton motive force-driven ATP synthesis"/>
    <property type="evidence" value="ECO:0007669"/>
    <property type="project" value="InterPro"/>
</dbReference>
<evidence type="ECO:0000256" key="4">
    <source>
        <dbReference type="ARBA" id="ARBA00022547"/>
    </source>
</evidence>
<dbReference type="InterPro" id="IPR035908">
    <property type="entry name" value="F0_ATP_A_sf"/>
</dbReference>
<evidence type="ECO:0000256" key="5">
    <source>
        <dbReference type="ARBA" id="ARBA00022692"/>
    </source>
</evidence>
<dbReference type="SUPFAM" id="SSF81336">
    <property type="entry name" value="F1F0 ATP synthase subunit A"/>
    <property type="match status" value="1"/>
</dbReference>
<dbReference type="GO" id="GO:0015078">
    <property type="term" value="F:proton transmembrane transporter activity"/>
    <property type="evidence" value="ECO:0007669"/>
    <property type="project" value="InterPro"/>
</dbReference>
<keyword evidence="5 11" id="KW-0812">Transmembrane</keyword>
<keyword evidence="6" id="KW-0375">Hydrogen ion transport</keyword>